<gene>
    <name evidence="2" type="ORF">D5396_04230</name>
</gene>
<comment type="caution">
    <text evidence="2">The sequence shown here is derived from an EMBL/GenBank/DDBJ whole genome shotgun (WGS) entry which is preliminary data.</text>
</comment>
<feature type="compositionally biased region" description="Basic and acidic residues" evidence="1">
    <location>
        <begin position="27"/>
        <end position="41"/>
    </location>
</feature>
<proteinExistence type="predicted"/>
<protein>
    <submittedName>
        <fullName evidence="2">Uncharacterized protein</fullName>
    </submittedName>
</protein>
<dbReference type="EMBL" id="RAHG01000001">
    <property type="protein sequence ID" value="RJT16320.1"/>
    <property type="molecule type" value="Genomic_DNA"/>
</dbReference>
<dbReference type="RefSeq" id="WP_112168062.1">
    <property type="nucleotide sequence ID" value="NZ_JYDE01000024.1"/>
</dbReference>
<reference evidence="2 3" key="1">
    <citation type="submission" date="2018-09" db="EMBL/GenBank/DDBJ databases">
        <authorList>
            <person name="Le Fleche-Mateos A."/>
        </authorList>
    </citation>
    <scope>NUCLEOTIDE SEQUENCE [LARGE SCALE GENOMIC DNA]</scope>
    <source>
        <strain evidence="2 3">DSM 30078</strain>
    </source>
</reference>
<feature type="region of interest" description="Disordered" evidence="1">
    <location>
        <begin position="1"/>
        <end position="90"/>
    </location>
</feature>
<dbReference type="Proteomes" id="UP000284119">
    <property type="component" value="Unassembled WGS sequence"/>
</dbReference>
<feature type="compositionally biased region" description="Low complexity" evidence="1">
    <location>
        <begin position="1"/>
        <end position="12"/>
    </location>
</feature>
<sequence length="175" mass="19581">MKTTKTLTQGQLKKVRRRERLAAMTPGERKANDKYRAESKAQAKAQKTSPVANAPSLAPQDVQESNPGVIPGDIPNHYQGKPAVHLTGEADRQTLAYRPLIAVQKLQGSSAQDEEKIPEAYHYKPRKVRAGAEGDFDRYWNDAVKKKLNPYVYVEEITARRKAEKLTEQAKLAAD</sequence>
<evidence type="ECO:0000256" key="1">
    <source>
        <dbReference type="SAM" id="MobiDB-lite"/>
    </source>
</evidence>
<evidence type="ECO:0000313" key="3">
    <source>
        <dbReference type="Proteomes" id="UP000284119"/>
    </source>
</evidence>
<name>A0ABX9P9C1_9GAMM</name>
<organism evidence="2 3">
    <name type="scientific">Rahnella inusitata</name>
    <dbReference type="NCBI Taxonomy" id="58169"/>
    <lineage>
        <taxon>Bacteria</taxon>
        <taxon>Pseudomonadati</taxon>
        <taxon>Pseudomonadota</taxon>
        <taxon>Gammaproteobacteria</taxon>
        <taxon>Enterobacterales</taxon>
        <taxon>Yersiniaceae</taxon>
        <taxon>Rahnella</taxon>
    </lineage>
</organism>
<accession>A0ABX9P9C1</accession>
<keyword evidence="3" id="KW-1185">Reference proteome</keyword>
<evidence type="ECO:0000313" key="2">
    <source>
        <dbReference type="EMBL" id="RJT16320.1"/>
    </source>
</evidence>